<comment type="caution">
    <text evidence="16">The sequence shown here is derived from an EMBL/GenBank/DDBJ whole genome shotgun (WGS) entry which is preliminary data.</text>
</comment>
<dbReference type="GO" id="GO:0008061">
    <property type="term" value="F:chitin binding"/>
    <property type="evidence" value="ECO:0007669"/>
    <property type="project" value="InterPro"/>
</dbReference>
<proteinExistence type="inferred from homology"/>
<dbReference type="PANTHER" id="PTHR11177">
    <property type="entry name" value="CHITINASE"/>
    <property type="match status" value="1"/>
</dbReference>
<dbReference type="STRING" id="6689.A0A3R7NSG1"/>
<evidence type="ECO:0000313" key="17">
    <source>
        <dbReference type="Proteomes" id="UP000283509"/>
    </source>
</evidence>
<feature type="domain" description="GH18" evidence="15">
    <location>
        <begin position="47"/>
        <end position="229"/>
    </location>
</feature>
<keyword evidence="12" id="KW-0624">Polysaccharide degradation</keyword>
<dbReference type="PANTHER" id="PTHR11177:SF317">
    <property type="entry name" value="CHITINASE 12-RELATED"/>
    <property type="match status" value="1"/>
</dbReference>
<evidence type="ECO:0000256" key="7">
    <source>
        <dbReference type="ARBA" id="ARBA00022801"/>
    </source>
</evidence>
<evidence type="ECO:0000256" key="4">
    <source>
        <dbReference type="ARBA" id="ARBA00012729"/>
    </source>
</evidence>
<protein>
    <recommendedName>
        <fullName evidence="4">chitinase</fullName>
        <ecNumber evidence="4">3.2.1.14</ecNumber>
    </recommendedName>
</protein>
<sequence>MHRTRGRQSDSPRPSPAPPPASGGPPFADPRQRTRVTMCATSDNGGHKLVCYYTNWSQYRAKIGKFLPEHIDPFLCSHIIYAFGYMKKGRLTSFEANDESKDGKTGFYEQVNGLKKQNPKLKTLLALGGWSFGTKKFKDMSSSRYARQTFIFSAIPFLREHNFDGLDLDWEYPKGQEDKANFVVLLKELFEAFEAEANETGNERLLLTAAVPVGPDNIRSGYDVPAVSR</sequence>
<evidence type="ECO:0000313" key="16">
    <source>
        <dbReference type="EMBL" id="ROT65545.1"/>
    </source>
</evidence>
<dbReference type="SMART" id="SM00636">
    <property type="entry name" value="Glyco_18"/>
    <property type="match status" value="1"/>
</dbReference>
<reference evidence="16 17" key="2">
    <citation type="submission" date="2019-01" db="EMBL/GenBank/DDBJ databases">
        <title>The decoding of complex shrimp genome reveals the adaptation for benthos swimmer, frequently molting mechanism and breeding impact on genome.</title>
        <authorList>
            <person name="Sun Y."/>
            <person name="Gao Y."/>
            <person name="Yu Y."/>
        </authorList>
    </citation>
    <scope>NUCLEOTIDE SEQUENCE [LARGE SCALE GENOMIC DNA]</scope>
    <source>
        <tissue evidence="16">Muscle</tissue>
    </source>
</reference>
<name>A0A3R7NSG1_PENVA</name>
<feature type="compositionally biased region" description="Pro residues" evidence="14">
    <location>
        <begin position="13"/>
        <end position="23"/>
    </location>
</feature>
<keyword evidence="5" id="KW-0964">Secreted</keyword>
<comment type="similarity">
    <text evidence="3">Belongs to the glycosyl hydrolase 18 family. Chitinase class II subfamily.</text>
</comment>
<keyword evidence="6" id="KW-0732">Signal</keyword>
<evidence type="ECO:0000256" key="3">
    <source>
        <dbReference type="ARBA" id="ARBA00009121"/>
    </source>
</evidence>
<keyword evidence="8" id="KW-0146">Chitin degradation</keyword>
<dbReference type="InterPro" id="IPR050314">
    <property type="entry name" value="Glycosyl_Hydrlase_18"/>
</dbReference>
<comment type="catalytic activity">
    <reaction evidence="1">
        <text>Random endo-hydrolysis of N-acetyl-beta-D-glucosaminide (1-&gt;4)-beta-linkages in chitin and chitodextrins.</text>
        <dbReference type="EC" id="3.2.1.14"/>
    </reaction>
</comment>
<evidence type="ECO:0000256" key="11">
    <source>
        <dbReference type="ARBA" id="ARBA00023295"/>
    </source>
</evidence>
<dbReference type="InterPro" id="IPR017853">
    <property type="entry name" value="GH"/>
</dbReference>
<dbReference type="GO" id="GO:0006032">
    <property type="term" value="P:chitin catabolic process"/>
    <property type="evidence" value="ECO:0007669"/>
    <property type="project" value="UniProtKB-KW"/>
</dbReference>
<evidence type="ECO:0000256" key="14">
    <source>
        <dbReference type="SAM" id="MobiDB-lite"/>
    </source>
</evidence>
<keyword evidence="11 13" id="KW-0326">Glycosidase</keyword>
<dbReference type="InterPro" id="IPR001579">
    <property type="entry name" value="Glyco_hydro_18_chit_AS"/>
</dbReference>
<accession>A0A3R7NSG1</accession>
<keyword evidence="9" id="KW-1015">Disulfide bond</keyword>
<evidence type="ECO:0000259" key="15">
    <source>
        <dbReference type="PROSITE" id="PS51910"/>
    </source>
</evidence>
<evidence type="ECO:0000256" key="1">
    <source>
        <dbReference type="ARBA" id="ARBA00000822"/>
    </source>
</evidence>
<dbReference type="Gene3D" id="3.20.20.80">
    <property type="entry name" value="Glycosidases"/>
    <property type="match status" value="1"/>
</dbReference>
<evidence type="ECO:0000256" key="6">
    <source>
        <dbReference type="ARBA" id="ARBA00022729"/>
    </source>
</evidence>
<dbReference type="PROSITE" id="PS01095">
    <property type="entry name" value="GH18_1"/>
    <property type="match status" value="1"/>
</dbReference>
<dbReference type="OrthoDB" id="6369623at2759"/>
<dbReference type="SUPFAM" id="SSF51445">
    <property type="entry name" value="(Trans)glycosidases"/>
    <property type="match status" value="1"/>
</dbReference>
<evidence type="ECO:0000256" key="2">
    <source>
        <dbReference type="ARBA" id="ARBA00004613"/>
    </source>
</evidence>
<keyword evidence="10" id="KW-0119">Carbohydrate metabolism</keyword>
<dbReference type="GO" id="GO:0005576">
    <property type="term" value="C:extracellular region"/>
    <property type="evidence" value="ECO:0007669"/>
    <property type="project" value="UniProtKB-SubCell"/>
</dbReference>
<evidence type="ECO:0000256" key="10">
    <source>
        <dbReference type="ARBA" id="ARBA00023277"/>
    </source>
</evidence>
<evidence type="ECO:0000256" key="8">
    <source>
        <dbReference type="ARBA" id="ARBA00023024"/>
    </source>
</evidence>
<dbReference type="EC" id="3.2.1.14" evidence="4"/>
<dbReference type="InterPro" id="IPR001223">
    <property type="entry name" value="Glyco_hydro18_cat"/>
</dbReference>
<evidence type="ECO:0000256" key="5">
    <source>
        <dbReference type="ARBA" id="ARBA00022525"/>
    </source>
</evidence>
<dbReference type="Pfam" id="PF00704">
    <property type="entry name" value="Glyco_hydro_18"/>
    <property type="match status" value="1"/>
</dbReference>
<keyword evidence="7 13" id="KW-0378">Hydrolase</keyword>
<comment type="subcellular location">
    <subcellularLocation>
        <location evidence="2">Secreted</location>
    </subcellularLocation>
</comment>
<keyword evidence="17" id="KW-1185">Reference proteome</keyword>
<evidence type="ECO:0000256" key="13">
    <source>
        <dbReference type="RuleBase" id="RU000489"/>
    </source>
</evidence>
<gene>
    <name evidence="16" type="ORF">C7M84_016474</name>
</gene>
<dbReference type="FunFam" id="3.20.20.80:FF:000081">
    <property type="entry name" value="Chitinase 1"/>
    <property type="match status" value="1"/>
</dbReference>
<dbReference type="GO" id="GO:0008843">
    <property type="term" value="F:endochitinase activity"/>
    <property type="evidence" value="ECO:0007669"/>
    <property type="project" value="UniProtKB-EC"/>
</dbReference>
<dbReference type="AlphaFoldDB" id="A0A3R7NSG1"/>
<dbReference type="InterPro" id="IPR011583">
    <property type="entry name" value="Chitinase_II/V-like_cat"/>
</dbReference>
<dbReference type="GO" id="GO:0000272">
    <property type="term" value="P:polysaccharide catabolic process"/>
    <property type="evidence" value="ECO:0007669"/>
    <property type="project" value="UniProtKB-KW"/>
</dbReference>
<evidence type="ECO:0000256" key="12">
    <source>
        <dbReference type="ARBA" id="ARBA00023326"/>
    </source>
</evidence>
<evidence type="ECO:0000256" key="9">
    <source>
        <dbReference type="ARBA" id="ARBA00023157"/>
    </source>
</evidence>
<dbReference type="Proteomes" id="UP000283509">
    <property type="component" value="Unassembled WGS sequence"/>
</dbReference>
<dbReference type="PROSITE" id="PS51910">
    <property type="entry name" value="GH18_2"/>
    <property type="match status" value="1"/>
</dbReference>
<reference evidence="16 17" key="1">
    <citation type="submission" date="2018-04" db="EMBL/GenBank/DDBJ databases">
        <authorList>
            <person name="Zhang X."/>
            <person name="Yuan J."/>
            <person name="Li F."/>
            <person name="Xiang J."/>
        </authorList>
    </citation>
    <scope>NUCLEOTIDE SEQUENCE [LARGE SCALE GENOMIC DNA]</scope>
    <source>
        <tissue evidence="16">Muscle</tissue>
    </source>
</reference>
<organism evidence="16 17">
    <name type="scientific">Penaeus vannamei</name>
    <name type="common">Whiteleg shrimp</name>
    <name type="synonym">Litopenaeus vannamei</name>
    <dbReference type="NCBI Taxonomy" id="6689"/>
    <lineage>
        <taxon>Eukaryota</taxon>
        <taxon>Metazoa</taxon>
        <taxon>Ecdysozoa</taxon>
        <taxon>Arthropoda</taxon>
        <taxon>Crustacea</taxon>
        <taxon>Multicrustacea</taxon>
        <taxon>Malacostraca</taxon>
        <taxon>Eumalacostraca</taxon>
        <taxon>Eucarida</taxon>
        <taxon>Decapoda</taxon>
        <taxon>Dendrobranchiata</taxon>
        <taxon>Penaeoidea</taxon>
        <taxon>Penaeidae</taxon>
        <taxon>Penaeus</taxon>
    </lineage>
</organism>
<dbReference type="EMBL" id="QCYY01003075">
    <property type="protein sequence ID" value="ROT65545.1"/>
    <property type="molecule type" value="Genomic_DNA"/>
</dbReference>
<feature type="region of interest" description="Disordered" evidence="14">
    <location>
        <begin position="1"/>
        <end position="31"/>
    </location>
</feature>